<dbReference type="EMBL" id="JAQJAC010000010">
    <property type="protein sequence ID" value="KAJ5567858.1"/>
    <property type="molecule type" value="Genomic_DNA"/>
</dbReference>
<dbReference type="GO" id="GO:0005634">
    <property type="term" value="C:nucleus"/>
    <property type="evidence" value="ECO:0007669"/>
    <property type="project" value="UniProtKB-SubCell"/>
</dbReference>
<evidence type="ECO:0000256" key="2">
    <source>
        <dbReference type="ARBA" id="ARBA00022723"/>
    </source>
</evidence>
<proteinExistence type="predicted"/>
<dbReference type="Proteomes" id="UP001216150">
    <property type="component" value="Unassembled WGS sequence"/>
</dbReference>
<evidence type="ECO:0000256" key="1">
    <source>
        <dbReference type="ARBA" id="ARBA00004123"/>
    </source>
</evidence>
<dbReference type="AlphaFoldDB" id="A0AAD6GKR8"/>
<feature type="region of interest" description="Disordered" evidence="7">
    <location>
        <begin position="1"/>
        <end position="42"/>
    </location>
</feature>
<evidence type="ECO:0000259" key="8">
    <source>
        <dbReference type="Pfam" id="PF04082"/>
    </source>
</evidence>
<keyword evidence="6" id="KW-0539">Nucleus</keyword>
<evidence type="ECO:0000256" key="4">
    <source>
        <dbReference type="ARBA" id="ARBA00022771"/>
    </source>
</evidence>
<keyword evidence="10" id="KW-1185">Reference proteome</keyword>
<dbReference type="GO" id="GO:0000785">
    <property type="term" value="C:chromatin"/>
    <property type="evidence" value="ECO:0007669"/>
    <property type="project" value="TreeGrafter"/>
</dbReference>
<evidence type="ECO:0000256" key="3">
    <source>
        <dbReference type="ARBA" id="ARBA00022737"/>
    </source>
</evidence>
<reference evidence="9 10" key="1">
    <citation type="journal article" date="2023" name="IMA Fungus">
        <title>Comparative genomic study of the Penicillium genus elucidates a diverse pangenome and 15 lateral gene transfer events.</title>
        <authorList>
            <person name="Petersen C."/>
            <person name="Sorensen T."/>
            <person name="Nielsen M.R."/>
            <person name="Sondergaard T.E."/>
            <person name="Sorensen J.L."/>
            <person name="Fitzpatrick D.A."/>
            <person name="Frisvad J.C."/>
            <person name="Nielsen K.L."/>
        </authorList>
    </citation>
    <scope>NUCLEOTIDE SEQUENCE [LARGE SCALE GENOMIC DNA]</scope>
    <source>
        <strain evidence="9 10">IBT 29057</strain>
    </source>
</reference>
<accession>A0AAD6GKR8</accession>
<dbReference type="InterPro" id="IPR007219">
    <property type="entry name" value="XnlR_reg_dom"/>
</dbReference>
<dbReference type="CDD" id="cd12148">
    <property type="entry name" value="fungal_TF_MHR"/>
    <property type="match status" value="1"/>
</dbReference>
<sequence length="710" mass="80206">MESGHARESSGAVGTQKRAPRSPLAVDSSGSPKRYTTEGDDGTIPVMVAGMYDMDGQFLPTPGNDDCVPGQQMLSAQSTPVNDTLTFQCEYDEVSLDIPTGITVEDSLMPVEVNVDFSSTNFDNTAGPQPSNFSGECSCPSFPELNAEDHDVVAAEAFGHVTGLSEAKYRLIFNFWRSHQCARCGTSQSKSSFISHLALDSMVQLYFEHYDPWMPFLHPSVFEHDTVSWIVALAVASVGCQHSGLRHSNIYLHGLCTLLQRALPFDAAEASSFDPTALTQSLILRDVGLFFSGYQDDILTSQYQRNMLATLTREVPLKDGEIWGILPNLPPSEIHDRWSRWVISETQRRTMYCVWVLECCHCLFRDTPPSLSLDDFRIALPSSDELWESSPQVWYKKVLEDEHISDTCSLKAVFTDPQYINRLADTTSRLRDFVILVTFYIEERRVFSSPRPWFAAERRGSVGGRTFFEWPDNLIALRTPTDRLSDSIPQQFGCMSELWCFSKHTKVLYYLIQIVRRTPLRCLYALSGWQATPEQMGTAATVLSQWMKQHTTLARETLLHAASLYNCLHDEPNGTGFCHISFLIATLYIWAYLNLSSESVDSRGSEGRRKQCRPLRVDRCPSLNEKQTWILGLSNSRIFLRGVGMLVGQESTLRVLKTYRRVLSSESSWLSLRRGLIYAATEMIDGRFASYAPMMRQGERRQLTLKDILS</sequence>
<comment type="subcellular location">
    <subcellularLocation>
        <location evidence="1">Nucleus</location>
    </subcellularLocation>
</comment>
<dbReference type="PANTHER" id="PTHR40626:SF11">
    <property type="entry name" value="ZINC FINGER PROTEIN YPR022C"/>
    <property type="match status" value="1"/>
</dbReference>
<evidence type="ECO:0000313" key="10">
    <source>
        <dbReference type="Proteomes" id="UP001216150"/>
    </source>
</evidence>
<keyword evidence="2" id="KW-0479">Metal-binding</keyword>
<dbReference type="PANTHER" id="PTHR40626">
    <property type="entry name" value="MIP31509P"/>
    <property type="match status" value="1"/>
</dbReference>
<dbReference type="Pfam" id="PF04082">
    <property type="entry name" value="Fungal_trans"/>
    <property type="match status" value="1"/>
</dbReference>
<organism evidence="9 10">
    <name type="scientific">Penicillium hetheringtonii</name>
    <dbReference type="NCBI Taxonomy" id="911720"/>
    <lineage>
        <taxon>Eukaryota</taxon>
        <taxon>Fungi</taxon>
        <taxon>Dikarya</taxon>
        <taxon>Ascomycota</taxon>
        <taxon>Pezizomycotina</taxon>
        <taxon>Eurotiomycetes</taxon>
        <taxon>Eurotiomycetidae</taxon>
        <taxon>Eurotiales</taxon>
        <taxon>Aspergillaceae</taxon>
        <taxon>Penicillium</taxon>
    </lineage>
</organism>
<dbReference type="GO" id="GO:0008270">
    <property type="term" value="F:zinc ion binding"/>
    <property type="evidence" value="ECO:0007669"/>
    <property type="project" value="UniProtKB-KW"/>
</dbReference>
<keyword evidence="5" id="KW-0862">Zinc</keyword>
<feature type="domain" description="Xylanolytic transcriptional activator regulatory" evidence="8">
    <location>
        <begin position="204"/>
        <end position="390"/>
    </location>
</feature>
<evidence type="ECO:0000256" key="5">
    <source>
        <dbReference type="ARBA" id="ARBA00022833"/>
    </source>
</evidence>
<evidence type="ECO:0000313" key="9">
    <source>
        <dbReference type="EMBL" id="KAJ5567858.1"/>
    </source>
</evidence>
<name>A0AAD6GKR8_9EURO</name>
<comment type="caution">
    <text evidence="9">The sequence shown here is derived from an EMBL/GenBank/DDBJ whole genome shotgun (WGS) entry which is preliminary data.</text>
</comment>
<dbReference type="GO" id="GO:0006351">
    <property type="term" value="P:DNA-templated transcription"/>
    <property type="evidence" value="ECO:0007669"/>
    <property type="project" value="InterPro"/>
</dbReference>
<dbReference type="GO" id="GO:0000978">
    <property type="term" value="F:RNA polymerase II cis-regulatory region sequence-specific DNA binding"/>
    <property type="evidence" value="ECO:0007669"/>
    <property type="project" value="InterPro"/>
</dbReference>
<protein>
    <recommendedName>
        <fullName evidence="8">Xylanolytic transcriptional activator regulatory domain-containing protein</fullName>
    </recommendedName>
</protein>
<evidence type="ECO:0000256" key="7">
    <source>
        <dbReference type="SAM" id="MobiDB-lite"/>
    </source>
</evidence>
<keyword evidence="4" id="KW-0863">Zinc-finger</keyword>
<keyword evidence="3" id="KW-0677">Repeat</keyword>
<gene>
    <name evidence="9" type="ORF">N7450_010344</name>
</gene>
<evidence type="ECO:0000256" key="6">
    <source>
        <dbReference type="ARBA" id="ARBA00023242"/>
    </source>
</evidence>
<dbReference type="GO" id="GO:0000981">
    <property type="term" value="F:DNA-binding transcription factor activity, RNA polymerase II-specific"/>
    <property type="evidence" value="ECO:0007669"/>
    <property type="project" value="InterPro"/>
</dbReference>
<dbReference type="InterPro" id="IPR051059">
    <property type="entry name" value="VerF-like"/>
</dbReference>